<feature type="compositionally biased region" description="Basic and acidic residues" evidence="1">
    <location>
        <begin position="167"/>
        <end position="177"/>
    </location>
</feature>
<dbReference type="Proteomes" id="UP000539642">
    <property type="component" value="Unassembled WGS sequence"/>
</dbReference>
<accession>A0A840UU91</accession>
<dbReference type="RefSeq" id="WP_183348298.1">
    <property type="nucleotide sequence ID" value="NZ_JACHEO010000002.1"/>
</dbReference>
<keyword evidence="4" id="KW-1185">Reference proteome</keyword>
<dbReference type="AlphaFoldDB" id="A0A840UU91"/>
<name>A0A840UU91_9BACT</name>
<proteinExistence type="predicted"/>
<sequence>MKRYSLPVLLVLFTMYPSVDGNAAVVAVRGGLSTGVDIYDRSDKGSSTALGEEGEAVSALIVEEDDEDDYQRIFVRPSIAIDRSTERSSLVFSYQPTLYYDFDNEDEDVNHGASLSFRNQMSEAWTLSVIDSVLQSDIAEDVAVTEPIAATPESGATAPPTTAGLSESDRISDEEGRRKYTTNTLQVLSDYTYGQGSLFSMGYAYNILRNDDAGDDDYQDFDRHQVSLSLAHRWNRLWRSSLSGQYVRGLFDEPDRDIAETAAEIQTVDVPEEPSEDLDEYGAGMGVSYEGIVHQPLSLAYGLSASDYDDETQNDSEIHDLTFGWRWHRSPHVTYNAGAGPSYARIDRQDDTWGYNGEIGADYAIERGRFHIAVEKGMERQNFSGEVDENGLIDYWDGRADFSYQLFESTSVAVFAGYRYEDQDEVVPGSAALPPPPDAAQMLENDLVETVNSQRLYAGCSVSYSFRQKYNLNLSYRYTDQTSDDPGDEYEAHQIMLTLSYATDFWRW</sequence>
<evidence type="ECO:0008006" key="5">
    <source>
        <dbReference type="Google" id="ProtNLM"/>
    </source>
</evidence>
<reference evidence="3 4" key="1">
    <citation type="submission" date="2020-08" db="EMBL/GenBank/DDBJ databases">
        <title>Genomic Encyclopedia of Type Strains, Phase IV (KMG-IV): sequencing the most valuable type-strain genomes for metagenomic binning, comparative biology and taxonomic classification.</title>
        <authorList>
            <person name="Goeker M."/>
        </authorList>
    </citation>
    <scope>NUCLEOTIDE SEQUENCE [LARGE SCALE GENOMIC DNA]</scope>
    <source>
        <strain evidence="3 4">DSM 28570</strain>
    </source>
</reference>
<protein>
    <recommendedName>
        <fullName evidence="5">Outer membrane protein beta-barrel domain-containing protein</fullName>
    </recommendedName>
</protein>
<keyword evidence="2" id="KW-0732">Signal</keyword>
<comment type="caution">
    <text evidence="3">The sequence shown here is derived from an EMBL/GenBank/DDBJ whole genome shotgun (WGS) entry which is preliminary data.</text>
</comment>
<evidence type="ECO:0000313" key="4">
    <source>
        <dbReference type="Proteomes" id="UP000539642"/>
    </source>
</evidence>
<organism evidence="3 4">
    <name type="scientific">Desulfoprunum benzoelyticum</name>
    <dbReference type="NCBI Taxonomy" id="1506996"/>
    <lineage>
        <taxon>Bacteria</taxon>
        <taxon>Pseudomonadati</taxon>
        <taxon>Thermodesulfobacteriota</taxon>
        <taxon>Desulfobulbia</taxon>
        <taxon>Desulfobulbales</taxon>
        <taxon>Desulfobulbaceae</taxon>
        <taxon>Desulfoprunum</taxon>
    </lineage>
</organism>
<evidence type="ECO:0000256" key="1">
    <source>
        <dbReference type="SAM" id="MobiDB-lite"/>
    </source>
</evidence>
<evidence type="ECO:0000313" key="3">
    <source>
        <dbReference type="EMBL" id="MBB5346964.1"/>
    </source>
</evidence>
<gene>
    <name evidence="3" type="ORF">HNQ81_000674</name>
</gene>
<dbReference type="SUPFAM" id="SSF56935">
    <property type="entry name" value="Porins"/>
    <property type="match status" value="1"/>
</dbReference>
<evidence type="ECO:0000256" key="2">
    <source>
        <dbReference type="SAM" id="SignalP"/>
    </source>
</evidence>
<feature type="chain" id="PRO_5032482394" description="Outer membrane protein beta-barrel domain-containing protein" evidence="2">
    <location>
        <begin position="24"/>
        <end position="508"/>
    </location>
</feature>
<feature type="region of interest" description="Disordered" evidence="1">
    <location>
        <begin position="148"/>
        <end position="177"/>
    </location>
</feature>
<feature type="signal peptide" evidence="2">
    <location>
        <begin position="1"/>
        <end position="23"/>
    </location>
</feature>
<dbReference type="EMBL" id="JACHEO010000002">
    <property type="protein sequence ID" value="MBB5346964.1"/>
    <property type="molecule type" value="Genomic_DNA"/>
</dbReference>